<keyword evidence="3" id="KW-1185">Reference proteome</keyword>
<sequence length="555" mass="61912">VPTKKGCQKGPTERSGNATALFKFNRTSCFLDQVETGKPPEAGRRKFQRGHCKFPSSQQLCCFNPECDMPTEVLTWAQVNDAARWPLQALEIKLVFGWSSACLRLGAISADSPSGSTVPKQRHVQVRAQAVGQSNLVPHHGKLGCWSSCRYQPRGSWHSSTITSDLSRQDSIWLDVTVLAEEDRVKKVMQAYFKGGRWLQSRACQFRWRPPGDYMATFAIQKVENGGKVVFNQLEEEALDRRHFGQAVTCRDLNLLREGKLARVFADSLTDLDEGIQKRKGSATVEKKFPALPFTAQQIVEKSIRSVGFFSPGLERILRLTDLADDLESSFEARSVGLQAEAADDEAGWGRRAAGCFTRARLFQIALAANLSFAATRIGSFKEVAIRDDLCTRYGGAKLGSKFVPRWKQALLVVVSGVAFRLEGKQSTLPVVEPKKKDTFISRQTITFPEIQLEGQFDFAARKLKGLPDDLPLPHRQRLNEEVELESKRTLEPEDVSSSKVQRISAIVTPDFADVKGNLKLKSMEESSKFLKRFKLHLGMDLLVKTTGELSEGKA</sequence>
<feature type="non-terminal residue" evidence="1">
    <location>
        <position position="555"/>
    </location>
</feature>
<feature type="non-terminal residue" evidence="1">
    <location>
        <position position="1"/>
    </location>
</feature>
<dbReference type="AlphaFoldDB" id="A0A9P1DR53"/>
<evidence type="ECO:0000313" key="2">
    <source>
        <dbReference type="EMBL" id="CAL4801975.1"/>
    </source>
</evidence>
<dbReference type="EMBL" id="CAMXCT010006479">
    <property type="protein sequence ID" value="CAI4014663.1"/>
    <property type="molecule type" value="Genomic_DNA"/>
</dbReference>
<gene>
    <name evidence="1" type="ORF">C1SCF055_LOCUS39551</name>
</gene>
<name>A0A9P1DR53_9DINO</name>
<accession>A0A9P1DR53</accession>
<dbReference type="EMBL" id="CAMXCT030006479">
    <property type="protein sequence ID" value="CAL4801975.1"/>
    <property type="molecule type" value="Genomic_DNA"/>
</dbReference>
<protein>
    <submittedName>
        <fullName evidence="1">Uncharacterized protein</fullName>
    </submittedName>
</protein>
<proteinExistence type="predicted"/>
<dbReference type="EMBL" id="CAMXCT020006479">
    <property type="protein sequence ID" value="CAL1168038.1"/>
    <property type="molecule type" value="Genomic_DNA"/>
</dbReference>
<reference evidence="2 3" key="2">
    <citation type="submission" date="2024-05" db="EMBL/GenBank/DDBJ databases">
        <authorList>
            <person name="Chen Y."/>
            <person name="Shah S."/>
            <person name="Dougan E. K."/>
            <person name="Thang M."/>
            <person name="Chan C."/>
        </authorList>
    </citation>
    <scope>NUCLEOTIDE SEQUENCE [LARGE SCALE GENOMIC DNA]</scope>
</reference>
<reference evidence="1" key="1">
    <citation type="submission" date="2022-10" db="EMBL/GenBank/DDBJ databases">
        <authorList>
            <person name="Chen Y."/>
            <person name="Dougan E. K."/>
            <person name="Chan C."/>
            <person name="Rhodes N."/>
            <person name="Thang M."/>
        </authorList>
    </citation>
    <scope>NUCLEOTIDE SEQUENCE</scope>
</reference>
<evidence type="ECO:0000313" key="3">
    <source>
        <dbReference type="Proteomes" id="UP001152797"/>
    </source>
</evidence>
<evidence type="ECO:0000313" key="1">
    <source>
        <dbReference type="EMBL" id="CAI4014663.1"/>
    </source>
</evidence>
<dbReference type="Proteomes" id="UP001152797">
    <property type="component" value="Unassembled WGS sequence"/>
</dbReference>
<organism evidence="1">
    <name type="scientific">Cladocopium goreaui</name>
    <dbReference type="NCBI Taxonomy" id="2562237"/>
    <lineage>
        <taxon>Eukaryota</taxon>
        <taxon>Sar</taxon>
        <taxon>Alveolata</taxon>
        <taxon>Dinophyceae</taxon>
        <taxon>Suessiales</taxon>
        <taxon>Symbiodiniaceae</taxon>
        <taxon>Cladocopium</taxon>
    </lineage>
</organism>
<comment type="caution">
    <text evidence="1">The sequence shown here is derived from an EMBL/GenBank/DDBJ whole genome shotgun (WGS) entry which is preliminary data.</text>
</comment>